<keyword evidence="8" id="KW-1185">Reference proteome</keyword>
<dbReference type="AlphaFoldDB" id="G2QVN0"/>
<dbReference type="InterPro" id="IPR007219">
    <property type="entry name" value="XnlR_reg_dom"/>
</dbReference>
<dbReference type="EMBL" id="CP003009">
    <property type="protein sequence ID" value="AEO63011.1"/>
    <property type="molecule type" value="Genomic_DNA"/>
</dbReference>
<feature type="region of interest" description="Disordered" evidence="5">
    <location>
        <begin position="79"/>
        <end position="98"/>
    </location>
</feature>
<sequence length="596" mass="65202">MESSVEEQSEPPRKKVRKGTRSCWECKRRKIRCSFAAPADVICLGCKSRGTACVSQEFPYVPALASSKSGVEDRLGRRVPTWPGTDPEPDSHPAAASTRHEGLARTLRAAWPSPRELDLILSEPVGTSGFLLRKAGCTEPRWDAASARETLQLPSPGSHPVLVAAKLLTLCIHLQGVPISSVQRLERLGVSCCDIMSRAADAVKLVTGSDELANSIEGVECLVMLSTYLENAGNISRAWVVARQAMAVALVMGLHRGSGRGGGIMKTLDPGTKTRINPEQLWFRLVQIDRYLSMMLGLPHSWIDDDFATPKALASCALEERMRRIHCSAAGRILQRNNAEADLAQTREIDLLLQDAASSVPPEWWLPPELDAPLQSSSSRGGDHQQDMGLDDAVRLMDQFVHYHLLLRLHLPYLLRSPSDGNTSHHMSYLHSKITAVHVSRELLSRFVSFRKADPTGTYCTHAVNFLAFTAASALCLAHIEAWRQRQNQAPVLTTTTTTTTTTIPTTTTTTTTNPLVATPTSAHPMTFLAHPRPSDRALIERALACIQSTRRSPPAPAPDRPDPTAAQMATILRHLLLIEADAARGGAYRHRTTPA</sequence>
<protein>
    <recommendedName>
        <fullName evidence="6">Zn(2)-C6 fungal-type domain-containing protein</fullName>
    </recommendedName>
</protein>
<dbReference type="KEGG" id="ttt:THITE_2040701"/>
<dbReference type="SUPFAM" id="SSF57701">
    <property type="entry name" value="Zn2/Cys6 DNA-binding domain"/>
    <property type="match status" value="1"/>
</dbReference>
<dbReference type="PROSITE" id="PS00463">
    <property type="entry name" value="ZN2_CY6_FUNGAL_1"/>
    <property type="match status" value="1"/>
</dbReference>
<proteinExistence type="predicted"/>
<dbReference type="Pfam" id="PF04082">
    <property type="entry name" value="Fungal_trans"/>
    <property type="match status" value="1"/>
</dbReference>
<evidence type="ECO:0000313" key="7">
    <source>
        <dbReference type="EMBL" id="AEO63011.1"/>
    </source>
</evidence>
<feature type="region of interest" description="Disordered" evidence="5">
    <location>
        <begin position="1"/>
        <end position="21"/>
    </location>
</feature>
<dbReference type="GO" id="GO:0003677">
    <property type="term" value="F:DNA binding"/>
    <property type="evidence" value="ECO:0007669"/>
    <property type="project" value="InterPro"/>
</dbReference>
<dbReference type="RefSeq" id="XP_003649347.1">
    <property type="nucleotide sequence ID" value="XM_003649299.1"/>
</dbReference>
<dbReference type="SMART" id="SM00066">
    <property type="entry name" value="GAL4"/>
    <property type="match status" value="1"/>
</dbReference>
<evidence type="ECO:0000256" key="1">
    <source>
        <dbReference type="ARBA" id="ARBA00022723"/>
    </source>
</evidence>
<organism evidence="7 8">
    <name type="scientific">Thermothielavioides terrestris (strain ATCC 38088 / NRRL 8126)</name>
    <name type="common">Thielavia terrestris</name>
    <dbReference type="NCBI Taxonomy" id="578455"/>
    <lineage>
        <taxon>Eukaryota</taxon>
        <taxon>Fungi</taxon>
        <taxon>Dikarya</taxon>
        <taxon>Ascomycota</taxon>
        <taxon>Pezizomycotina</taxon>
        <taxon>Sordariomycetes</taxon>
        <taxon>Sordariomycetidae</taxon>
        <taxon>Sordariales</taxon>
        <taxon>Chaetomiaceae</taxon>
        <taxon>Thermothielavioides</taxon>
        <taxon>Thermothielavioides terrestris</taxon>
    </lineage>
</organism>
<evidence type="ECO:0000256" key="4">
    <source>
        <dbReference type="ARBA" id="ARBA00023242"/>
    </source>
</evidence>
<dbReference type="CDD" id="cd00067">
    <property type="entry name" value="GAL4"/>
    <property type="match status" value="1"/>
</dbReference>
<evidence type="ECO:0000259" key="6">
    <source>
        <dbReference type="PROSITE" id="PS50048"/>
    </source>
</evidence>
<dbReference type="Gene3D" id="4.10.240.10">
    <property type="entry name" value="Zn(2)-C6 fungal-type DNA-binding domain"/>
    <property type="match status" value="1"/>
</dbReference>
<keyword evidence="2" id="KW-0805">Transcription regulation</keyword>
<dbReference type="Pfam" id="PF00172">
    <property type="entry name" value="Zn_clus"/>
    <property type="match status" value="1"/>
</dbReference>
<dbReference type="eggNOG" id="ENOG502SJ8Q">
    <property type="taxonomic scope" value="Eukaryota"/>
</dbReference>
<dbReference type="STRING" id="578455.G2QVN0"/>
<evidence type="ECO:0000313" key="8">
    <source>
        <dbReference type="Proteomes" id="UP000008181"/>
    </source>
</evidence>
<dbReference type="GO" id="GO:0006351">
    <property type="term" value="P:DNA-templated transcription"/>
    <property type="evidence" value="ECO:0007669"/>
    <property type="project" value="InterPro"/>
</dbReference>
<dbReference type="Proteomes" id="UP000008181">
    <property type="component" value="Chromosome 1"/>
</dbReference>
<dbReference type="HOGENOM" id="CLU_004804_0_1_1"/>
<keyword evidence="3" id="KW-0804">Transcription</keyword>
<feature type="compositionally biased region" description="Low complexity" evidence="5">
    <location>
        <begin position="501"/>
        <end position="513"/>
    </location>
</feature>
<evidence type="ECO:0000256" key="2">
    <source>
        <dbReference type="ARBA" id="ARBA00023015"/>
    </source>
</evidence>
<feature type="non-terminal residue" evidence="7">
    <location>
        <position position="596"/>
    </location>
</feature>
<accession>G2QVN0</accession>
<dbReference type="PROSITE" id="PS50048">
    <property type="entry name" value="ZN2_CY6_FUNGAL_2"/>
    <property type="match status" value="1"/>
</dbReference>
<keyword evidence="4" id="KW-0539">Nucleus</keyword>
<feature type="region of interest" description="Disordered" evidence="5">
    <location>
        <begin position="501"/>
        <end position="520"/>
    </location>
</feature>
<dbReference type="OrthoDB" id="5392779at2759"/>
<evidence type="ECO:0000256" key="3">
    <source>
        <dbReference type="ARBA" id="ARBA00023163"/>
    </source>
</evidence>
<name>G2QVN0_THETT</name>
<reference evidence="7 8" key="1">
    <citation type="journal article" date="2011" name="Nat. Biotechnol.">
        <title>Comparative genomic analysis of the thermophilic biomass-degrading fungi Myceliophthora thermophila and Thielavia terrestris.</title>
        <authorList>
            <person name="Berka R.M."/>
            <person name="Grigoriev I.V."/>
            <person name="Otillar R."/>
            <person name="Salamov A."/>
            <person name="Grimwood J."/>
            <person name="Reid I."/>
            <person name="Ishmael N."/>
            <person name="John T."/>
            <person name="Darmond C."/>
            <person name="Moisan M.-C."/>
            <person name="Henrissat B."/>
            <person name="Coutinho P.M."/>
            <person name="Lombard V."/>
            <person name="Natvig D.O."/>
            <person name="Lindquist E."/>
            <person name="Schmutz J."/>
            <person name="Lucas S."/>
            <person name="Harris P."/>
            <person name="Powlowski J."/>
            <person name="Bellemare A."/>
            <person name="Taylor D."/>
            <person name="Butler G."/>
            <person name="de Vries R.P."/>
            <person name="Allijn I.E."/>
            <person name="van den Brink J."/>
            <person name="Ushinsky S."/>
            <person name="Storms R."/>
            <person name="Powell A.J."/>
            <person name="Paulsen I.T."/>
            <person name="Elbourne L.D.H."/>
            <person name="Baker S.E."/>
            <person name="Magnuson J."/>
            <person name="LaBoissiere S."/>
            <person name="Clutterbuck A.J."/>
            <person name="Martinez D."/>
            <person name="Wogulis M."/>
            <person name="de Leon A.L."/>
            <person name="Rey M.W."/>
            <person name="Tsang A."/>
        </authorList>
    </citation>
    <scope>NUCLEOTIDE SEQUENCE [LARGE SCALE GENOMIC DNA]</scope>
    <source>
        <strain evidence="8">ATCC 38088 / NRRL 8126</strain>
    </source>
</reference>
<dbReference type="GO" id="GO:0008270">
    <property type="term" value="F:zinc ion binding"/>
    <property type="evidence" value="ECO:0007669"/>
    <property type="project" value="InterPro"/>
</dbReference>
<dbReference type="GO" id="GO:0000981">
    <property type="term" value="F:DNA-binding transcription factor activity, RNA polymerase II-specific"/>
    <property type="evidence" value="ECO:0007669"/>
    <property type="project" value="InterPro"/>
</dbReference>
<gene>
    <name evidence="7" type="ORF">THITE_2040701</name>
</gene>
<dbReference type="GeneID" id="11515334"/>
<dbReference type="PANTHER" id="PTHR47840">
    <property type="entry name" value="ZN(II)2CYS6 TRANSCRIPTION FACTOR (EUROFUNG)-RELATED"/>
    <property type="match status" value="1"/>
</dbReference>
<evidence type="ECO:0000256" key="5">
    <source>
        <dbReference type="SAM" id="MobiDB-lite"/>
    </source>
</evidence>
<feature type="domain" description="Zn(2)-C6 fungal-type" evidence="6">
    <location>
        <begin position="22"/>
        <end position="55"/>
    </location>
</feature>
<keyword evidence="1" id="KW-0479">Metal-binding</keyword>
<dbReference type="SMART" id="SM00906">
    <property type="entry name" value="Fungal_trans"/>
    <property type="match status" value="1"/>
</dbReference>
<dbReference type="CDD" id="cd12148">
    <property type="entry name" value="fungal_TF_MHR"/>
    <property type="match status" value="1"/>
</dbReference>
<dbReference type="InterPro" id="IPR001138">
    <property type="entry name" value="Zn2Cys6_DnaBD"/>
</dbReference>
<dbReference type="InterPro" id="IPR036864">
    <property type="entry name" value="Zn2-C6_fun-type_DNA-bd_sf"/>
</dbReference>
<dbReference type="PANTHER" id="PTHR47840:SF1">
    <property type="entry name" value="ZN(II)2CYS6 TRANSCRIPTION FACTOR (EUROFUNG)"/>
    <property type="match status" value="1"/>
</dbReference>